<dbReference type="PANTHER" id="PTHR32463:SF0">
    <property type="entry name" value="L-FUCOSE KINASE"/>
    <property type="match status" value="1"/>
</dbReference>
<dbReference type="InterPro" id="IPR020568">
    <property type="entry name" value="Ribosomal_Su5_D2-typ_SF"/>
</dbReference>
<dbReference type="EMBL" id="CADEPM010000004">
    <property type="protein sequence ID" value="CAB3405226.1"/>
    <property type="molecule type" value="Genomic_DNA"/>
</dbReference>
<keyword evidence="2" id="KW-0547">Nucleotide-binding</keyword>
<accession>A0A8S1F3S2</accession>
<sequence length="745" mass="84120">MQWDVVVFSVATGIDPVNYRKEAEYFRKVGFVEFEDYVVVNDACEDVGSGGSALNAILLAAETLSAKRGYTILTKDALSSSRVLILLIGSNSALAPIDDKLVKCKNGYICNSALRTAIMNASEMGDFEGIWIMGTDSTWTLDEYHPIISNTSIVAFSFDGDERFLKDHGVYEVDKNHMVTGIRFRPGPVVLPNIILGGVILPPMIASELLTCITVYPISASTYYGVDSGAFGLKLSLIFDIVQATCEKDEQKFIENRIGSEKIENRRIEMHHTLSVRNYQYLEKNVEWRYWNKFYDDLMKKIVSIVFTDRESDDSLPKLLKSVIQLKKIFNINRNSYMKLLENEISKRPEKYTARALYTIALGLTMEANSHGGLRSGPAENPKFYSALQALRNGVGNEALSRIFTEIENNWMDEPMRMTRAARHLEAAAQIFISRRVDQFCDNYPIACTIGEHGERGVFQIQNREKPYEISNFRAACSTPSNPACLLAACLVSLGFETSYSFLKEAGFEGIRFCLDTSIPQGSGLGTSSIMAAAILKGTRRILGLADYENENEALVQMVLKVEQIMTTGGGWQDQVGALYPGLKIATVRDNRIHVEHLPLNADFCHEIHKRLMIIYTGKPRLAKNMLQEVIRNWYKGGQTRESITNLRDEMHSFKEKLSRGFMPIEEIRNYYLTKKLLTSGCEPGHVRCLIKYISRYCETCWMAGAGGGGFLYVWLTNHWKFEDVYTHVVKKFPEMTCHRITVAN</sequence>
<dbReference type="GO" id="GO:0042352">
    <property type="term" value="P:GDP-L-fucose salvage"/>
    <property type="evidence" value="ECO:0007669"/>
    <property type="project" value="TreeGrafter"/>
</dbReference>
<evidence type="ECO:0000259" key="5">
    <source>
        <dbReference type="Pfam" id="PF00288"/>
    </source>
</evidence>
<keyword evidence="1" id="KW-0808">Transferase</keyword>
<evidence type="ECO:0000313" key="6">
    <source>
        <dbReference type="EMBL" id="CAB3405226.1"/>
    </source>
</evidence>
<keyword evidence="3" id="KW-0418">Kinase</keyword>
<dbReference type="AlphaFoldDB" id="A0A8S1F3S2"/>
<feature type="domain" description="GHMP kinase N-terminal" evidence="5">
    <location>
        <begin position="502"/>
        <end position="581"/>
    </location>
</feature>
<evidence type="ECO:0000313" key="7">
    <source>
        <dbReference type="Proteomes" id="UP000494206"/>
    </source>
</evidence>
<evidence type="ECO:0000256" key="3">
    <source>
        <dbReference type="ARBA" id="ARBA00022777"/>
    </source>
</evidence>
<dbReference type="Proteomes" id="UP000494206">
    <property type="component" value="Unassembled WGS sequence"/>
</dbReference>
<reference evidence="6 7" key="1">
    <citation type="submission" date="2020-04" db="EMBL/GenBank/DDBJ databases">
        <authorList>
            <person name="Laetsch R D."/>
            <person name="Stevens L."/>
            <person name="Kumar S."/>
            <person name="Blaxter L. M."/>
        </authorList>
    </citation>
    <scope>NUCLEOTIDE SEQUENCE [LARGE SCALE GENOMIC DNA]</scope>
</reference>
<evidence type="ECO:0000256" key="4">
    <source>
        <dbReference type="ARBA" id="ARBA00022840"/>
    </source>
</evidence>
<dbReference type="GO" id="GO:0005524">
    <property type="term" value="F:ATP binding"/>
    <property type="evidence" value="ECO:0007669"/>
    <property type="project" value="UniProtKB-KW"/>
</dbReference>
<organism evidence="6 7">
    <name type="scientific">Caenorhabditis bovis</name>
    <dbReference type="NCBI Taxonomy" id="2654633"/>
    <lineage>
        <taxon>Eukaryota</taxon>
        <taxon>Metazoa</taxon>
        <taxon>Ecdysozoa</taxon>
        <taxon>Nematoda</taxon>
        <taxon>Chromadorea</taxon>
        <taxon>Rhabditida</taxon>
        <taxon>Rhabditina</taxon>
        <taxon>Rhabditomorpha</taxon>
        <taxon>Rhabditoidea</taxon>
        <taxon>Rhabditidae</taxon>
        <taxon>Peloderinae</taxon>
        <taxon>Caenorhabditis</taxon>
    </lineage>
</organism>
<dbReference type="InterPro" id="IPR006204">
    <property type="entry name" value="GHMP_kinase_N_dom"/>
</dbReference>
<dbReference type="SUPFAM" id="SSF55060">
    <property type="entry name" value="GHMP Kinase, C-terminal domain"/>
    <property type="match status" value="1"/>
</dbReference>
<dbReference type="InterPro" id="IPR001174">
    <property type="entry name" value="HddA/FKP"/>
</dbReference>
<dbReference type="Gene3D" id="3.30.230.120">
    <property type="match status" value="1"/>
</dbReference>
<dbReference type="PRINTS" id="PR00960">
    <property type="entry name" value="LMBPPROTEIN"/>
</dbReference>
<dbReference type="OrthoDB" id="271303at2759"/>
<dbReference type="SUPFAM" id="SSF54211">
    <property type="entry name" value="Ribosomal protein S5 domain 2-like"/>
    <property type="match status" value="1"/>
</dbReference>
<dbReference type="InterPro" id="IPR052203">
    <property type="entry name" value="GHMP_Kinase-Related"/>
</dbReference>
<gene>
    <name evidence="6" type="ORF">CBOVIS_LOCUS7451</name>
</gene>
<dbReference type="Pfam" id="PF00288">
    <property type="entry name" value="GHMP_kinases_N"/>
    <property type="match status" value="1"/>
</dbReference>
<keyword evidence="4" id="KW-0067">ATP-binding</keyword>
<evidence type="ECO:0000256" key="1">
    <source>
        <dbReference type="ARBA" id="ARBA00022679"/>
    </source>
</evidence>
<dbReference type="InterPro" id="IPR036554">
    <property type="entry name" value="GHMP_kinase_C_sf"/>
</dbReference>
<dbReference type="GO" id="GO:0050201">
    <property type="term" value="F:fucokinase activity"/>
    <property type="evidence" value="ECO:0007669"/>
    <property type="project" value="TreeGrafter"/>
</dbReference>
<dbReference type="PANTHER" id="PTHR32463">
    <property type="entry name" value="L-FUCOSE KINASE"/>
    <property type="match status" value="1"/>
</dbReference>
<evidence type="ECO:0000256" key="2">
    <source>
        <dbReference type="ARBA" id="ARBA00022741"/>
    </source>
</evidence>
<name>A0A8S1F3S2_9PELO</name>
<proteinExistence type="predicted"/>
<comment type="caution">
    <text evidence="6">The sequence shown here is derived from an EMBL/GenBank/DDBJ whole genome shotgun (WGS) entry which is preliminary data.</text>
</comment>
<keyword evidence="7" id="KW-1185">Reference proteome</keyword>
<protein>
    <recommendedName>
        <fullName evidence="5">GHMP kinase N-terminal domain-containing protein</fullName>
    </recommendedName>
</protein>